<gene>
    <name evidence="4" type="ORF">GGR17_003184</name>
</gene>
<evidence type="ECO:0000313" key="5">
    <source>
        <dbReference type="Proteomes" id="UP000585681"/>
    </source>
</evidence>
<feature type="repeat" description="TPR" evidence="3">
    <location>
        <begin position="100"/>
        <end position="133"/>
    </location>
</feature>
<evidence type="ECO:0000313" key="4">
    <source>
        <dbReference type="EMBL" id="MBB4023355.1"/>
    </source>
</evidence>
<protein>
    <submittedName>
        <fullName evidence="4">Tetratricopeptide (TPR) repeat protein</fullName>
    </submittedName>
</protein>
<name>A0A840CDE6_9RHOB</name>
<organism evidence="4 5">
    <name type="scientific">Actibacterium naphthalenivorans</name>
    <dbReference type="NCBI Taxonomy" id="1614693"/>
    <lineage>
        <taxon>Bacteria</taxon>
        <taxon>Pseudomonadati</taxon>
        <taxon>Pseudomonadota</taxon>
        <taxon>Alphaproteobacteria</taxon>
        <taxon>Rhodobacterales</taxon>
        <taxon>Roseobacteraceae</taxon>
        <taxon>Actibacterium</taxon>
    </lineage>
</organism>
<proteinExistence type="predicted"/>
<dbReference type="GO" id="GO:0016020">
    <property type="term" value="C:membrane"/>
    <property type="evidence" value="ECO:0007669"/>
    <property type="project" value="TreeGrafter"/>
</dbReference>
<dbReference type="EMBL" id="JACIEQ010000005">
    <property type="protein sequence ID" value="MBB4023355.1"/>
    <property type="molecule type" value="Genomic_DNA"/>
</dbReference>
<accession>A0A840CDE6</accession>
<keyword evidence="2 3" id="KW-0802">TPR repeat</keyword>
<evidence type="ECO:0000256" key="1">
    <source>
        <dbReference type="ARBA" id="ARBA00022737"/>
    </source>
</evidence>
<dbReference type="GO" id="GO:0060090">
    <property type="term" value="F:molecular adaptor activity"/>
    <property type="evidence" value="ECO:0007669"/>
    <property type="project" value="TreeGrafter"/>
</dbReference>
<comment type="caution">
    <text evidence="4">The sequence shown here is derived from an EMBL/GenBank/DDBJ whole genome shotgun (WGS) entry which is preliminary data.</text>
</comment>
<keyword evidence="5" id="KW-1185">Reference proteome</keyword>
<sequence>MIAQLRFLNRIFAAGLFFGLIALPAGAGPDSLDGLFELLQEPELPNWKSVEDEIWAEWSRSGSPSMDLLLQRGRDAMAAEDYATAIGHFTALTDHAPDFAEGYNARATAYFRQGLYGPALADINRVLALNPRHFGAMAGLGTIMDELGHPEAALRAFHAAAAVHPHEPDLLEAVERLEMTVSGTAL</sequence>
<dbReference type="AlphaFoldDB" id="A0A840CDE6"/>
<dbReference type="Pfam" id="PF13432">
    <property type="entry name" value="TPR_16"/>
    <property type="match status" value="1"/>
</dbReference>
<dbReference type="InterPro" id="IPR019734">
    <property type="entry name" value="TPR_rpt"/>
</dbReference>
<dbReference type="InterPro" id="IPR047150">
    <property type="entry name" value="SGT"/>
</dbReference>
<dbReference type="PROSITE" id="PS50005">
    <property type="entry name" value="TPR"/>
    <property type="match status" value="1"/>
</dbReference>
<dbReference type="Gene3D" id="1.25.40.10">
    <property type="entry name" value="Tetratricopeptide repeat domain"/>
    <property type="match status" value="1"/>
</dbReference>
<evidence type="ECO:0000256" key="2">
    <source>
        <dbReference type="ARBA" id="ARBA00022803"/>
    </source>
</evidence>
<dbReference type="SMART" id="SM00028">
    <property type="entry name" value="TPR"/>
    <property type="match status" value="3"/>
</dbReference>
<dbReference type="PANTHER" id="PTHR45831">
    <property type="entry name" value="LD24721P"/>
    <property type="match status" value="1"/>
</dbReference>
<dbReference type="PANTHER" id="PTHR45831:SF2">
    <property type="entry name" value="LD24721P"/>
    <property type="match status" value="1"/>
</dbReference>
<keyword evidence="1" id="KW-0677">Repeat</keyword>
<dbReference type="GO" id="GO:0006620">
    <property type="term" value="P:post-translational protein targeting to endoplasmic reticulum membrane"/>
    <property type="evidence" value="ECO:0007669"/>
    <property type="project" value="TreeGrafter"/>
</dbReference>
<dbReference type="InterPro" id="IPR011990">
    <property type="entry name" value="TPR-like_helical_dom_sf"/>
</dbReference>
<dbReference type="RefSeq" id="WP_082386642.1">
    <property type="nucleotide sequence ID" value="NZ_JACIEQ010000005.1"/>
</dbReference>
<reference evidence="4" key="1">
    <citation type="submission" date="2020-08" db="EMBL/GenBank/DDBJ databases">
        <title>Genomic Encyclopedia of Type Strains, Phase IV (KMG-IV): sequencing the most valuable type-strain genomes for metagenomic binning, comparative biology and taxonomic classification.</title>
        <authorList>
            <person name="Goeker M."/>
        </authorList>
    </citation>
    <scope>NUCLEOTIDE SEQUENCE [LARGE SCALE GENOMIC DNA]</scope>
    <source>
        <strain evidence="4">DSM 105040</strain>
    </source>
</reference>
<evidence type="ECO:0000256" key="3">
    <source>
        <dbReference type="PROSITE-ProRule" id="PRU00339"/>
    </source>
</evidence>
<dbReference type="GO" id="GO:0072380">
    <property type="term" value="C:TRC complex"/>
    <property type="evidence" value="ECO:0007669"/>
    <property type="project" value="TreeGrafter"/>
</dbReference>
<dbReference type="SUPFAM" id="SSF48452">
    <property type="entry name" value="TPR-like"/>
    <property type="match status" value="1"/>
</dbReference>
<dbReference type="Proteomes" id="UP000585681">
    <property type="component" value="Unassembled WGS sequence"/>
</dbReference>